<dbReference type="GO" id="GO:0005737">
    <property type="term" value="C:cytoplasm"/>
    <property type="evidence" value="ECO:0007669"/>
    <property type="project" value="UniProtKB-ARBA"/>
</dbReference>
<dbReference type="InterPro" id="IPR033740">
    <property type="entry name" value="Pept_M24B"/>
</dbReference>
<dbReference type="InterPro" id="IPR029149">
    <property type="entry name" value="Creatin/AminoP/Spt16_N"/>
</dbReference>
<evidence type="ECO:0000256" key="2">
    <source>
        <dbReference type="ARBA" id="ARBA00022723"/>
    </source>
</evidence>
<dbReference type="FunFam" id="3.40.350.10:FF:000003">
    <property type="entry name" value="Xaa-pro aminopeptidase P"/>
    <property type="match status" value="1"/>
</dbReference>
<dbReference type="GO" id="GO:0070006">
    <property type="term" value="F:metalloaminopeptidase activity"/>
    <property type="evidence" value="ECO:0007669"/>
    <property type="project" value="InterPro"/>
</dbReference>
<feature type="domain" description="Peptidase M24" evidence="4">
    <location>
        <begin position="312"/>
        <end position="523"/>
    </location>
</feature>
<dbReference type="AlphaFoldDB" id="A0A5J4R9W0"/>
<dbReference type="Gene3D" id="3.90.230.10">
    <property type="entry name" value="Creatinase/methionine aminopeptidase superfamily"/>
    <property type="match status" value="1"/>
</dbReference>
<comment type="similarity">
    <text evidence="1">Belongs to the peptidase M24B family.</text>
</comment>
<organism evidence="7">
    <name type="scientific">termite gut metagenome</name>
    <dbReference type="NCBI Taxonomy" id="433724"/>
    <lineage>
        <taxon>unclassified sequences</taxon>
        <taxon>metagenomes</taxon>
        <taxon>organismal metagenomes</taxon>
    </lineage>
</organism>
<dbReference type="FunFam" id="3.90.230.10:FF:000009">
    <property type="entry name" value="xaa-Pro aminopeptidase 2"/>
    <property type="match status" value="1"/>
</dbReference>
<dbReference type="InterPro" id="IPR000994">
    <property type="entry name" value="Pept_M24"/>
</dbReference>
<dbReference type="GO" id="GO:0046872">
    <property type="term" value="F:metal ion binding"/>
    <property type="evidence" value="ECO:0007669"/>
    <property type="project" value="UniProtKB-KW"/>
</dbReference>
<feature type="domain" description="Peptidase M24 C-terminal" evidence="6">
    <location>
        <begin position="534"/>
        <end position="591"/>
    </location>
</feature>
<dbReference type="SUPFAM" id="SSF55920">
    <property type="entry name" value="Creatinase/aminopeptidase"/>
    <property type="match status" value="1"/>
</dbReference>
<dbReference type="Pfam" id="PF16188">
    <property type="entry name" value="Peptidase_M24_C"/>
    <property type="match status" value="1"/>
</dbReference>
<dbReference type="PANTHER" id="PTHR43763">
    <property type="entry name" value="XAA-PRO AMINOPEPTIDASE 1"/>
    <property type="match status" value="1"/>
</dbReference>
<dbReference type="EC" id="3.4.11.-" evidence="7"/>
<dbReference type="Pfam" id="PF01321">
    <property type="entry name" value="Creatinase_N"/>
    <property type="match status" value="1"/>
</dbReference>
<accession>A0A5J4R9W0</accession>
<comment type="caution">
    <text evidence="7">The sequence shown here is derived from an EMBL/GenBank/DDBJ whole genome shotgun (WGS) entry which is preliminary data.</text>
</comment>
<reference evidence="7" key="1">
    <citation type="submission" date="2019-03" db="EMBL/GenBank/DDBJ databases">
        <title>Single cell metagenomics reveals metabolic interactions within the superorganism composed of flagellate Streblomastix strix and complex community of Bacteroidetes bacteria on its surface.</title>
        <authorList>
            <person name="Treitli S.C."/>
            <person name="Kolisko M."/>
            <person name="Husnik F."/>
            <person name="Keeling P."/>
            <person name="Hampl V."/>
        </authorList>
    </citation>
    <scope>NUCLEOTIDE SEQUENCE</scope>
    <source>
        <strain evidence="7">STM</strain>
    </source>
</reference>
<name>A0A5J4R9W0_9ZZZZ</name>
<keyword evidence="7" id="KW-0645">Protease</keyword>
<dbReference type="Pfam" id="PF00557">
    <property type="entry name" value="Peptidase_M24"/>
    <property type="match status" value="1"/>
</dbReference>
<evidence type="ECO:0000259" key="5">
    <source>
        <dbReference type="Pfam" id="PF01321"/>
    </source>
</evidence>
<dbReference type="PANTHER" id="PTHR43763:SF6">
    <property type="entry name" value="XAA-PRO AMINOPEPTIDASE 1"/>
    <property type="match status" value="1"/>
</dbReference>
<dbReference type="InterPro" id="IPR036005">
    <property type="entry name" value="Creatinase/aminopeptidase-like"/>
</dbReference>
<dbReference type="EMBL" id="SNRY01001449">
    <property type="protein sequence ID" value="KAA6330857.1"/>
    <property type="molecule type" value="Genomic_DNA"/>
</dbReference>
<keyword evidence="3 7" id="KW-0378">Hydrolase</keyword>
<evidence type="ECO:0000256" key="1">
    <source>
        <dbReference type="ARBA" id="ARBA00008766"/>
    </source>
</evidence>
<dbReference type="InterPro" id="IPR050422">
    <property type="entry name" value="X-Pro_aminopeptidase_P"/>
</dbReference>
<dbReference type="Pfam" id="PF16189">
    <property type="entry name" value="Creatinase_N_2"/>
    <property type="match status" value="1"/>
</dbReference>
<evidence type="ECO:0000256" key="3">
    <source>
        <dbReference type="ARBA" id="ARBA00022801"/>
    </source>
</evidence>
<evidence type="ECO:0000313" key="7">
    <source>
        <dbReference type="EMBL" id="KAA6330857.1"/>
    </source>
</evidence>
<keyword evidence="2" id="KW-0479">Metal-binding</keyword>
<dbReference type="CDD" id="cd01085">
    <property type="entry name" value="APP"/>
    <property type="match status" value="1"/>
</dbReference>
<protein>
    <submittedName>
        <fullName evidence="7">Aminopeptidase YpdF</fullName>
        <ecNumber evidence="7">3.4.11.-</ecNumber>
    </submittedName>
</protein>
<proteinExistence type="inferred from homology"/>
<keyword evidence="7" id="KW-0031">Aminopeptidase</keyword>
<evidence type="ECO:0000259" key="4">
    <source>
        <dbReference type="Pfam" id="PF00557"/>
    </source>
</evidence>
<dbReference type="SUPFAM" id="SSF53092">
    <property type="entry name" value="Creatinase/prolidase N-terminal domain"/>
    <property type="match status" value="1"/>
</dbReference>
<sequence length="593" mass="67014">MNQLINNRISALRALLKRENLEAFIIPETDPHLSEYVAPHWKFRTWMSGFTGSAGTLVVTLDKAGLWTDSRYFLQAAKQLKDTCIDLYKDKLPETPSIQEFLLKNLRPDSQVGVDGKMFSFNEKEQMQAALSSKHLTVTTHFNPIDELWTDRPPMSQIPAFVHDLKYAGVTAQQKIDSIRQKIKEQESTAILLSALDEIAWTLNLRGNDVTHNPVIVSYLLITADETIFFIDPAKITEEVRLYLQNLQVNIHDYRTIEAYLSGLQGYTFLINPQKTNYQIYSSISLHCKITSGDSPVSLLKAIRNDQEIAGIHATMQRDGIALVKFFKWLEEAVPSEKETEISIDKKLSELRAEQPLYMGKSFDTIAGYKEHGAIVHYSATEETCSILYPKGFLLLDSGAQYLDGTTDITRTIALGDLTEEERTDYTLVLKGHIALAGAKFPAGTRGAQLDVLARMPLWRYGMNYLHGTGHGVGHFLNVHEGPQNIRMEENPVALQPNMLTSNEPGVYKDGDHGIRIENLVLVCKACEGMYGDYLKFETMTLCPICLKGISKELLDTEEINWLNNYHKLVYEKLSPGLSAEECTWLREKTKIL</sequence>
<evidence type="ECO:0000259" key="6">
    <source>
        <dbReference type="Pfam" id="PF16188"/>
    </source>
</evidence>
<dbReference type="Gene3D" id="3.40.350.10">
    <property type="entry name" value="Creatinase/prolidase N-terminal domain"/>
    <property type="match status" value="2"/>
</dbReference>
<feature type="domain" description="Creatinase N-terminal" evidence="5">
    <location>
        <begin position="8"/>
        <end position="140"/>
    </location>
</feature>
<gene>
    <name evidence="7" type="ORF">EZS27_020488</name>
</gene>
<dbReference type="InterPro" id="IPR032416">
    <property type="entry name" value="Peptidase_M24_C"/>
</dbReference>
<dbReference type="InterPro" id="IPR000587">
    <property type="entry name" value="Creatinase_N"/>
</dbReference>